<protein>
    <submittedName>
        <fullName evidence="1">Uncharacterized protein</fullName>
    </submittedName>
</protein>
<dbReference type="STRING" id="1802596.A2Z11_04125"/>
<dbReference type="EMBL" id="MHCS01000033">
    <property type="protein sequence ID" value="OGY26048.1"/>
    <property type="molecule type" value="Genomic_DNA"/>
</dbReference>
<name>A0A1G1WEE0_9BACT</name>
<proteinExistence type="predicted"/>
<dbReference type="Proteomes" id="UP000176389">
    <property type="component" value="Unassembled WGS sequence"/>
</dbReference>
<reference evidence="1 2" key="1">
    <citation type="journal article" date="2016" name="Nat. Commun.">
        <title>Thousands of microbial genomes shed light on interconnected biogeochemical processes in an aquifer system.</title>
        <authorList>
            <person name="Anantharaman K."/>
            <person name="Brown C.T."/>
            <person name="Hug L.A."/>
            <person name="Sharon I."/>
            <person name="Castelle C.J."/>
            <person name="Probst A.J."/>
            <person name="Thomas B.C."/>
            <person name="Singh A."/>
            <person name="Wilkins M.J."/>
            <person name="Karaoz U."/>
            <person name="Brodie E.L."/>
            <person name="Williams K.H."/>
            <person name="Hubbard S.S."/>
            <person name="Banfield J.F."/>
        </authorList>
    </citation>
    <scope>NUCLEOTIDE SEQUENCE [LARGE SCALE GENOMIC DNA]</scope>
</reference>
<accession>A0A1G1WEE0</accession>
<gene>
    <name evidence="1" type="ORF">A2Z11_04125</name>
</gene>
<evidence type="ECO:0000313" key="2">
    <source>
        <dbReference type="Proteomes" id="UP000176389"/>
    </source>
</evidence>
<comment type="caution">
    <text evidence="1">The sequence shown here is derived from an EMBL/GenBank/DDBJ whole genome shotgun (WGS) entry which is preliminary data.</text>
</comment>
<evidence type="ECO:0000313" key="1">
    <source>
        <dbReference type="EMBL" id="OGY26048.1"/>
    </source>
</evidence>
<dbReference type="AlphaFoldDB" id="A0A1G1WEE0"/>
<organism evidence="1 2">
    <name type="scientific">Candidatus Woykebacteria bacterium RBG_16_43_9</name>
    <dbReference type="NCBI Taxonomy" id="1802596"/>
    <lineage>
        <taxon>Bacteria</taxon>
        <taxon>Candidatus Woykeibacteriota</taxon>
    </lineage>
</organism>
<sequence length="93" mass="11175">MKSIKQILREKMEKQGAPRAKHEFQEYGIWLSEQLHDKRHKALYIKLAKEKPRLRLEKARVFATSYNTKSVNRGRLFMWKLSELEKEKKSKSS</sequence>